<keyword evidence="1" id="KW-0812">Transmembrane</keyword>
<protein>
    <submittedName>
        <fullName evidence="3">DUF58 domain-containing protein</fullName>
    </submittedName>
</protein>
<keyword evidence="1" id="KW-0472">Membrane</keyword>
<evidence type="ECO:0000313" key="3">
    <source>
        <dbReference type="EMBL" id="MFC7581714.1"/>
    </source>
</evidence>
<sequence>MSARVRVRLLPTPRGWGVLALGGAAAVAWAVLRLREVLLLAALCAAALLVALVWAALALAWARPSVRLTAPVPTPTVGETSTVLVQAHHRFPALLPLTLAWRVDEGARRTARIDAPSGRGAQAELRAPLGRRGRHTVSADRVTVEDRLGLARMTARPAGRSSVDLVVLPRVLGIEALPMGAGGEGAEAARPGAGEPAGNLRDYRAGDALRLVHWKQTARQGRLLVNIPEAGSGRRHTIALVTAAEAYAGRDEAFELAVSVVATLSLEWLGRGEDVTVGLGARTLAFRPGDADRLMLALAEVMPDGGAAEAAERGPESGAVLVDADVAVAGSLTQGLRRTLDAGFPGLPRGLLLLTGPGAAPAGMPAGWRAEMVASGGGDGA</sequence>
<proteinExistence type="predicted"/>
<keyword evidence="4" id="KW-1185">Reference proteome</keyword>
<dbReference type="InterPro" id="IPR002881">
    <property type="entry name" value="DUF58"/>
</dbReference>
<dbReference type="PANTHER" id="PTHR34351:SF1">
    <property type="entry name" value="SLR1927 PROTEIN"/>
    <property type="match status" value="1"/>
</dbReference>
<feature type="transmembrane region" description="Helical" evidence="1">
    <location>
        <begin position="39"/>
        <end position="62"/>
    </location>
</feature>
<keyword evidence="1" id="KW-1133">Transmembrane helix</keyword>
<organism evidence="3 4">
    <name type="scientific">Schaalia naturae</name>
    <dbReference type="NCBI Taxonomy" id="635203"/>
    <lineage>
        <taxon>Bacteria</taxon>
        <taxon>Bacillati</taxon>
        <taxon>Actinomycetota</taxon>
        <taxon>Actinomycetes</taxon>
        <taxon>Actinomycetales</taxon>
        <taxon>Actinomycetaceae</taxon>
        <taxon>Schaalia</taxon>
    </lineage>
</organism>
<feature type="domain" description="DUF58" evidence="2">
    <location>
        <begin position="200"/>
        <end position="281"/>
    </location>
</feature>
<evidence type="ECO:0000256" key="1">
    <source>
        <dbReference type="SAM" id="Phobius"/>
    </source>
</evidence>
<name>A0ABW2SNK9_9ACTO</name>
<dbReference type="RefSeq" id="WP_380975247.1">
    <property type="nucleotide sequence ID" value="NZ_JBHTEF010000001.1"/>
</dbReference>
<reference evidence="4" key="1">
    <citation type="journal article" date="2019" name="Int. J. Syst. Evol. Microbiol.">
        <title>The Global Catalogue of Microorganisms (GCM) 10K type strain sequencing project: providing services to taxonomists for standard genome sequencing and annotation.</title>
        <authorList>
            <consortium name="The Broad Institute Genomics Platform"/>
            <consortium name="The Broad Institute Genome Sequencing Center for Infectious Disease"/>
            <person name="Wu L."/>
            <person name="Ma J."/>
        </authorList>
    </citation>
    <scope>NUCLEOTIDE SEQUENCE [LARGE SCALE GENOMIC DNA]</scope>
    <source>
        <strain evidence="4">CCUG 56698</strain>
    </source>
</reference>
<gene>
    <name evidence="3" type="ORF">ACFQWG_10960</name>
</gene>
<dbReference type="Proteomes" id="UP001596527">
    <property type="component" value="Unassembled WGS sequence"/>
</dbReference>
<evidence type="ECO:0000259" key="2">
    <source>
        <dbReference type="Pfam" id="PF01882"/>
    </source>
</evidence>
<dbReference type="EMBL" id="JBHTEF010000001">
    <property type="protein sequence ID" value="MFC7581714.1"/>
    <property type="molecule type" value="Genomic_DNA"/>
</dbReference>
<dbReference type="Pfam" id="PF01882">
    <property type="entry name" value="DUF58"/>
    <property type="match status" value="1"/>
</dbReference>
<dbReference type="PANTHER" id="PTHR34351">
    <property type="entry name" value="SLR1927 PROTEIN-RELATED"/>
    <property type="match status" value="1"/>
</dbReference>
<accession>A0ABW2SNK9</accession>
<evidence type="ECO:0000313" key="4">
    <source>
        <dbReference type="Proteomes" id="UP001596527"/>
    </source>
</evidence>
<feature type="transmembrane region" description="Helical" evidence="1">
    <location>
        <begin position="15"/>
        <end position="32"/>
    </location>
</feature>
<comment type="caution">
    <text evidence="3">The sequence shown here is derived from an EMBL/GenBank/DDBJ whole genome shotgun (WGS) entry which is preliminary data.</text>
</comment>